<dbReference type="InterPro" id="IPR037185">
    <property type="entry name" value="EmrE-like"/>
</dbReference>
<keyword evidence="4" id="KW-1185">Reference proteome</keyword>
<feature type="transmembrane region" description="Helical" evidence="1">
    <location>
        <begin position="285"/>
        <end position="304"/>
    </location>
</feature>
<evidence type="ECO:0000256" key="1">
    <source>
        <dbReference type="SAM" id="Phobius"/>
    </source>
</evidence>
<protein>
    <submittedName>
        <fullName evidence="3">EamA family transporter</fullName>
    </submittedName>
</protein>
<dbReference type="OrthoDB" id="5243804at2"/>
<evidence type="ECO:0000313" key="3">
    <source>
        <dbReference type="EMBL" id="PQM26248.1"/>
    </source>
</evidence>
<feature type="transmembrane region" description="Helical" evidence="1">
    <location>
        <begin position="190"/>
        <end position="214"/>
    </location>
</feature>
<dbReference type="AlphaFoldDB" id="A0A2S8B1R5"/>
<dbReference type="GO" id="GO:0016020">
    <property type="term" value="C:membrane"/>
    <property type="evidence" value="ECO:0007669"/>
    <property type="project" value="InterPro"/>
</dbReference>
<accession>A0A2S8B1R5</accession>
<reference evidence="4" key="1">
    <citation type="submission" date="2017-11" db="EMBL/GenBank/DDBJ databases">
        <title>The complete genome sequence of Sphingopyxis pomeranensis sp. nov. strain WS5A3p.</title>
        <authorList>
            <person name="Kaminski M.A."/>
        </authorList>
    </citation>
    <scope>NUCLEOTIDE SEQUENCE [LARGE SCALE GENOMIC DNA]</scope>
    <source>
        <strain evidence="4">WS5A3p</strain>
    </source>
</reference>
<dbReference type="SUPFAM" id="SSF103481">
    <property type="entry name" value="Multidrug resistance efflux transporter EmrE"/>
    <property type="match status" value="2"/>
</dbReference>
<organism evidence="3 4">
    <name type="scientific">Sphingopyxis lindanitolerans</name>
    <dbReference type="NCBI Taxonomy" id="2054227"/>
    <lineage>
        <taxon>Bacteria</taxon>
        <taxon>Pseudomonadati</taxon>
        <taxon>Pseudomonadota</taxon>
        <taxon>Alphaproteobacteria</taxon>
        <taxon>Sphingomonadales</taxon>
        <taxon>Sphingomonadaceae</taxon>
        <taxon>Sphingopyxis</taxon>
    </lineage>
</organism>
<dbReference type="EMBL" id="PHFW01000003">
    <property type="protein sequence ID" value="PQM26248.1"/>
    <property type="molecule type" value="Genomic_DNA"/>
</dbReference>
<feature type="transmembrane region" description="Helical" evidence="1">
    <location>
        <begin position="234"/>
        <end position="253"/>
    </location>
</feature>
<feature type="transmembrane region" description="Helical" evidence="1">
    <location>
        <begin position="69"/>
        <end position="91"/>
    </location>
</feature>
<keyword evidence="1" id="KW-0812">Transmembrane</keyword>
<dbReference type="InterPro" id="IPR000620">
    <property type="entry name" value="EamA_dom"/>
</dbReference>
<evidence type="ECO:0000313" key="4">
    <source>
        <dbReference type="Proteomes" id="UP000238954"/>
    </source>
</evidence>
<gene>
    <name evidence="3" type="ORF">CVO77_14370</name>
</gene>
<keyword evidence="1" id="KW-1133">Transmembrane helix</keyword>
<feature type="transmembrane region" description="Helical" evidence="1">
    <location>
        <begin position="160"/>
        <end position="178"/>
    </location>
</feature>
<dbReference type="Proteomes" id="UP000238954">
    <property type="component" value="Chromosome"/>
</dbReference>
<sequence>MNPIWLPASLFGGLFQAWRTALQQRLRAELSVSGAGLVRYLYGLPFAALFAAIWLSMQQIIVPTLSPAFLGFALIGAVTQMAGTILLIVAFGHRGFVVGTAFSKTEAIQTALVTALLFGERLPLLAWAGIVVGVAGVLTLALTGRGITARQIFASLGQPAALHGLGAGSMFASAAIAIKFATAELPGVDIIASALVTLVVVMAMQSVLHLAWIVARDRDTLRAVARTWRSSSQVGLLSALGSACWYTGFAAAPAALVRVVGQIEVVFTIGFAHFYLREPVRWQEAAGLFLVVVGVILALVATHGP</sequence>
<feature type="transmembrane region" description="Helical" evidence="1">
    <location>
        <begin position="39"/>
        <end position="57"/>
    </location>
</feature>
<feature type="transmembrane region" description="Helical" evidence="1">
    <location>
        <begin position="124"/>
        <end position="148"/>
    </location>
</feature>
<feature type="domain" description="EamA" evidence="2">
    <location>
        <begin position="161"/>
        <end position="299"/>
    </location>
</feature>
<keyword evidence="1" id="KW-0472">Membrane</keyword>
<dbReference type="RefSeq" id="WP_105999625.1">
    <property type="nucleotide sequence ID" value="NZ_CM009578.1"/>
</dbReference>
<name>A0A2S8B1R5_9SPHN</name>
<dbReference type="Pfam" id="PF00892">
    <property type="entry name" value="EamA"/>
    <property type="match status" value="1"/>
</dbReference>
<proteinExistence type="predicted"/>
<comment type="caution">
    <text evidence="3">The sequence shown here is derived from an EMBL/GenBank/DDBJ whole genome shotgun (WGS) entry which is preliminary data.</text>
</comment>
<evidence type="ECO:0000259" key="2">
    <source>
        <dbReference type="Pfam" id="PF00892"/>
    </source>
</evidence>